<feature type="domain" description="UvrD-like helicase ATP-binding" evidence="6">
    <location>
        <begin position="11"/>
        <end position="280"/>
    </location>
</feature>
<protein>
    <submittedName>
        <fullName evidence="7">DNA helicase-2/ATP-dependent DNA helicase PcrA</fullName>
    </submittedName>
</protein>
<dbReference type="PANTHER" id="PTHR11070">
    <property type="entry name" value="UVRD / RECB / PCRA DNA HELICASE FAMILY MEMBER"/>
    <property type="match status" value="1"/>
</dbReference>
<organism evidence="7 8">
    <name type="scientific">Ciceribacter lividus</name>
    <dbReference type="NCBI Taxonomy" id="1197950"/>
    <lineage>
        <taxon>Bacteria</taxon>
        <taxon>Pseudomonadati</taxon>
        <taxon>Pseudomonadota</taxon>
        <taxon>Alphaproteobacteria</taxon>
        <taxon>Hyphomicrobiales</taxon>
        <taxon>Rhizobiaceae</taxon>
        <taxon>Ciceribacter</taxon>
    </lineage>
</organism>
<dbReference type="Proteomes" id="UP000252582">
    <property type="component" value="Unassembled WGS sequence"/>
</dbReference>
<dbReference type="InterPro" id="IPR027417">
    <property type="entry name" value="P-loop_NTPase"/>
</dbReference>
<dbReference type="GO" id="GO:0003677">
    <property type="term" value="F:DNA binding"/>
    <property type="evidence" value="ECO:0007669"/>
    <property type="project" value="InterPro"/>
</dbReference>
<evidence type="ECO:0000259" key="6">
    <source>
        <dbReference type="PROSITE" id="PS51198"/>
    </source>
</evidence>
<gene>
    <name evidence="7" type="ORF">DFR48_10514</name>
</gene>
<evidence type="ECO:0000256" key="3">
    <source>
        <dbReference type="ARBA" id="ARBA00022806"/>
    </source>
</evidence>
<keyword evidence="4 5" id="KW-0067">ATP-binding</keyword>
<dbReference type="GO" id="GO:0005524">
    <property type="term" value="F:ATP binding"/>
    <property type="evidence" value="ECO:0007669"/>
    <property type="project" value="UniProtKB-UniRule"/>
</dbReference>
<dbReference type="RefSeq" id="WP_114363028.1">
    <property type="nucleotide sequence ID" value="NZ_QPIX01000005.1"/>
</dbReference>
<evidence type="ECO:0000256" key="1">
    <source>
        <dbReference type="ARBA" id="ARBA00022741"/>
    </source>
</evidence>
<evidence type="ECO:0000313" key="8">
    <source>
        <dbReference type="Proteomes" id="UP000252582"/>
    </source>
</evidence>
<dbReference type="SUPFAM" id="SSF52540">
    <property type="entry name" value="P-loop containing nucleoside triphosphate hydrolases"/>
    <property type="match status" value="1"/>
</dbReference>
<dbReference type="GO" id="GO:0005829">
    <property type="term" value="C:cytosol"/>
    <property type="evidence" value="ECO:0007669"/>
    <property type="project" value="TreeGrafter"/>
</dbReference>
<evidence type="ECO:0000256" key="5">
    <source>
        <dbReference type="PROSITE-ProRule" id="PRU00560"/>
    </source>
</evidence>
<keyword evidence="8" id="KW-1185">Reference proteome</keyword>
<comment type="caution">
    <text evidence="7">The sequence shown here is derived from an EMBL/GenBank/DDBJ whole genome shotgun (WGS) entry which is preliminary data.</text>
</comment>
<evidence type="ECO:0000256" key="2">
    <source>
        <dbReference type="ARBA" id="ARBA00022801"/>
    </source>
</evidence>
<sequence>MTSRIGKPDTQADVDLRAALDQRPPTNFVMIAGAGSGKTTSLIKALAHLSRTRGKELRMRGQQIACITYTDIAVNEIRSDVGNDPLCHVSTIHSFLWSLIHPFQTDIRDWVLARIDEKTAKETERFANPKTRKTSLPGIEAALIRYRQQKEIVAGLERFTYGTGSDFAHGVLGHADIVKLVPALIEQKQLLRDLLAARYPVLFVDESQDTTPDFINALRTVAQTVGHGFCLGFFGDPMQKIYTAGAGAIAPEEGWTEIRKPENFRCPQRVLKVINSIRAEDDGLKQVRGRTTRVGDQDVPVEGTARIFVLPADEHRTVRVGQVRKYLAQVNDDPLWESDQKDADVQTLVVVHRMAATRLGFPNLYASLNDDAPDSLKDGVVDGTAWPLRPFINYLLPLVSAVRASDEFEIVTILRDKGPLSNPDTHGDIAETLKRLHEATVELNRLLSNPKTTVRQVLSFAIVSTLLLVDERMSRHLAVPVNPADELDPEHPPMTAFLASPATELWGYRNYIEDLSPFATQQGVKGAEFDRVMVLLDDEEGKGQTLFSYGKYFGITELSKTDNENIAEGKDSVIERTRRLFYVCCSRAVQDLAVVMFVPNVAETKAAIVKRGFFRLEDVLDEETLGS</sequence>
<dbReference type="InterPro" id="IPR014016">
    <property type="entry name" value="UvrD-like_ATP-bd"/>
</dbReference>
<keyword evidence="2 5" id="KW-0378">Hydrolase</keyword>
<dbReference type="PROSITE" id="PS51198">
    <property type="entry name" value="UVRD_HELICASE_ATP_BIND"/>
    <property type="match status" value="1"/>
</dbReference>
<dbReference type="Pfam" id="PF13245">
    <property type="entry name" value="AAA_19"/>
    <property type="match status" value="1"/>
</dbReference>
<dbReference type="GO" id="GO:0000725">
    <property type="term" value="P:recombinational repair"/>
    <property type="evidence" value="ECO:0007669"/>
    <property type="project" value="TreeGrafter"/>
</dbReference>
<evidence type="ECO:0000313" key="7">
    <source>
        <dbReference type="EMBL" id="RCW24677.1"/>
    </source>
</evidence>
<name>A0A6I7HMJ3_9HYPH</name>
<proteinExistence type="predicted"/>
<dbReference type="Gene3D" id="3.40.50.300">
    <property type="entry name" value="P-loop containing nucleotide triphosphate hydrolases"/>
    <property type="match status" value="2"/>
</dbReference>
<feature type="binding site" evidence="5">
    <location>
        <begin position="32"/>
        <end position="39"/>
    </location>
    <ligand>
        <name>ATP</name>
        <dbReference type="ChEBI" id="CHEBI:30616"/>
    </ligand>
</feature>
<dbReference type="PANTHER" id="PTHR11070:SF3">
    <property type="entry name" value="DNA 3'-5' HELICASE"/>
    <property type="match status" value="1"/>
</dbReference>
<keyword evidence="1 5" id="KW-0547">Nucleotide-binding</keyword>
<dbReference type="AlphaFoldDB" id="A0A6I7HMJ3"/>
<dbReference type="GO" id="GO:0016787">
    <property type="term" value="F:hydrolase activity"/>
    <property type="evidence" value="ECO:0007669"/>
    <property type="project" value="UniProtKB-UniRule"/>
</dbReference>
<dbReference type="EMBL" id="QPIX01000005">
    <property type="protein sequence ID" value="RCW24677.1"/>
    <property type="molecule type" value="Genomic_DNA"/>
</dbReference>
<dbReference type="GO" id="GO:0043138">
    <property type="term" value="F:3'-5' DNA helicase activity"/>
    <property type="evidence" value="ECO:0007669"/>
    <property type="project" value="TreeGrafter"/>
</dbReference>
<reference evidence="7 8" key="1">
    <citation type="submission" date="2018-07" db="EMBL/GenBank/DDBJ databases">
        <title>Genomic Encyclopedia of Type Strains, Phase IV (KMG-IV): sequencing the most valuable type-strain genomes for metagenomic binning, comparative biology and taxonomic classification.</title>
        <authorList>
            <person name="Goeker M."/>
        </authorList>
    </citation>
    <scope>NUCLEOTIDE SEQUENCE [LARGE SCALE GENOMIC DNA]</scope>
    <source>
        <strain evidence="7 8">DSM 25528</strain>
    </source>
</reference>
<accession>A0A6I7HMJ3</accession>
<dbReference type="InterPro" id="IPR000212">
    <property type="entry name" value="DNA_helicase_UvrD/REP"/>
</dbReference>
<evidence type="ECO:0000256" key="4">
    <source>
        <dbReference type="ARBA" id="ARBA00022840"/>
    </source>
</evidence>
<keyword evidence="3 5" id="KW-0347">Helicase</keyword>